<comment type="function">
    <text evidence="2">The glycine cleavage system catalyzes the degradation of glycine. The P protein binds the alpha-amino group of glycine through its pyridoxal phosphate cofactor; CO(2) is released and the remaining methylamine moiety is then transferred to the lipoamide cofactor of the H protein.</text>
</comment>
<sequence length="662" mass="70623">PGRLVGVSVDAAGRPAYRLALQTREQHIRREKATSNICTAQVLLAVMAGMYAVYHGPHGLRAIARQVHTRTAALAGALAERGFEIVHDSYFDTLRVRVPSADRVLEDALAAGFNLLRADASTVGVSLDETTTAADLTALADAFGEGGRGAARTAVSVDEDADRVPGDLARGVDYLDHPVFNTHRSETSLLRYMRRLSDRDLALDRTMIPLGSCTMKLNATAEMEAVTWPEFAGLHPLAPLDQAAGSVALIRDLEAWLAEITGYDAVSLQPNAGSQGEFAGLLAIRGYHRSRGDDHRDVCLIPSSAHGTNAASAVMAGMRVAVVACDEGGNIDLDDLRAKIAAHADALAAIMVTYPSTHGVYEDTITEVCRLVHKAGGQVYVDGANLNALVGWAKPGEFGADVSHLNLHKTFCIPHGGGGPGVGPVAVRSHLAAFLPNHPGQSEAGPHTGVGPVSAAPFGSAGILPISWAYVRMMGGEGLRTATEVAVLSANYLAKRLEPYYPVLYTGAGGLVAHECIIDIRPLQKASGISNEDVAKRLMDYGFHAPTMSFPVAGTLMVEPTESEDLAELERFVEAMIAIRAEIDRVASGEWDAEDNPLRNAPHTAEEVTADEWTHGYTRADAAYPVPSLRRDKYWPPVGRIDQAYGDRNLVCSCPPPEAFEL</sequence>
<dbReference type="AlphaFoldDB" id="A0A1M6SB60"/>
<reference evidence="12 13" key="1">
    <citation type="submission" date="2016-11" db="EMBL/GenBank/DDBJ databases">
        <authorList>
            <person name="Jaros S."/>
            <person name="Januszkiewicz K."/>
            <person name="Wedrychowicz H."/>
        </authorList>
    </citation>
    <scope>NUCLEOTIDE SEQUENCE [LARGE SCALE GENOMIC DNA]</scope>
    <source>
        <strain evidence="12 13">CGMCC 4.5723</strain>
    </source>
</reference>
<dbReference type="InterPro" id="IPR015422">
    <property type="entry name" value="PyrdxlP-dep_Trfase_small"/>
</dbReference>
<comment type="cofactor">
    <cofactor evidence="1 9">
        <name>pyridoxal 5'-phosphate</name>
        <dbReference type="ChEBI" id="CHEBI:597326"/>
    </cofactor>
</comment>
<dbReference type="PANTHER" id="PTHR11773">
    <property type="entry name" value="GLYCINE DEHYDROGENASE, DECARBOXYLATING"/>
    <property type="match status" value="1"/>
</dbReference>
<dbReference type="NCBIfam" id="TIGR00461">
    <property type="entry name" value="gcvP"/>
    <property type="match status" value="1"/>
</dbReference>
<organism evidence="12 13">
    <name type="scientific">Nocardiopsis flavescens</name>
    <dbReference type="NCBI Taxonomy" id="758803"/>
    <lineage>
        <taxon>Bacteria</taxon>
        <taxon>Bacillati</taxon>
        <taxon>Actinomycetota</taxon>
        <taxon>Actinomycetes</taxon>
        <taxon>Streptosporangiales</taxon>
        <taxon>Nocardiopsidaceae</taxon>
        <taxon>Nocardiopsis</taxon>
    </lineage>
</organism>
<dbReference type="NCBIfam" id="NF003346">
    <property type="entry name" value="PRK04366.1"/>
    <property type="match status" value="1"/>
</dbReference>
<gene>
    <name evidence="12" type="ORF">SAMN05421803_11997</name>
</gene>
<feature type="domain" description="Glycine cleavage system P-protein N-terminal" evidence="10">
    <location>
        <begin position="1"/>
        <end position="143"/>
    </location>
</feature>
<dbReference type="GO" id="GO:0005829">
    <property type="term" value="C:cytosol"/>
    <property type="evidence" value="ECO:0007669"/>
    <property type="project" value="TreeGrafter"/>
</dbReference>
<comment type="catalytic activity">
    <reaction evidence="8">
        <text>N(6)-[(R)-lipoyl]-L-lysyl-[glycine-cleavage complex H protein] + glycine + H(+) = N(6)-[(R)-S(8)-aminomethyldihydrolipoyl]-L-lysyl-[glycine-cleavage complex H protein] + CO2</text>
        <dbReference type="Rhea" id="RHEA:24304"/>
        <dbReference type="Rhea" id="RHEA-COMP:10494"/>
        <dbReference type="Rhea" id="RHEA-COMP:10495"/>
        <dbReference type="ChEBI" id="CHEBI:15378"/>
        <dbReference type="ChEBI" id="CHEBI:16526"/>
        <dbReference type="ChEBI" id="CHEBI:57305"/>
        <dbReference type="ChEBI" id="CHEBI:83099"/>
        <dbReference type="ChEBI" id="CHEBI:83143"/>
        <dbReference type="EC" id="1.4.4.2"/>
    </reaction>
</comment>
<dbReference type="Proteomes" id="UP000184452">
    <property type="component" value="Unassembled WGS sequence"/>
</dbReference>
<keyword evidence="6 9" id="KW-0663">Pyridoxal phosphate</keyword>
<dbReference type="PANTHER" id="PTHR11773:SF1">
    <property type="entry name" value="GLYCINE DEHYDROGENASE (DECARBOXYLATING), MITOCHONDRIAL"/>
    <property type="match status" value="1"/>
</dbReference>
<dbReference type="InterPro" id="IPR049315">
    <property type="entry name" value="GDC-P_N"/>
</dbReference>
<dbReference type="Pfam" id="PF21478">
    <property type="entry name" value="GcvP2_C"/>
    <property type="match status" value="1"/>
</dbReference>
<dbReference type="Gene3D" id="3.90.1150.10">
    <property type="entry name" value="Aspartate Aminotransferase, domain 1"/>
    <property type="match status" value="2"/>
</dbReference>
<dbReference type="Pfam" id="PF02347">
    <property type="entry name" value="GDC-P"/>
    <property type="match status" value="2"/>
</dbReference>
<evidence type="ECO:0000313" key="12">
    <source>
        <dbReference type="EMBL" id="SHK41778.1"/>
    </source>
</evidence>
<evidence type="ECO:0000256" key="2">
    <source>
        <dbReference type="ARBA" id="ARBA00003788"/>
    </source>
</evidence>
<dbReference type="RefSeq" id="WP_073382211.1">
    <property type="nucleotide sequence ID" value="NZ_FQZK01000019.1"/>
</dbReference>
<dbReference type="OrthoDB" id="9801272at2"/>
<feature type="domain" description="Glycine dehydrogenase C-terminal" evidence="11">
    <location>
        <begin position="482"/>
        <end position="603"/>
    </location>
</feature>
<dbReference type="InterPro" id="IPR020581">
    <property type="entry name" value="GDC_P"/>
</dbReference>
<dbReference type="GO" id="GO:0004375">
    <property type="term" value="F:glycine dehydrogenase (decarboxylating) activity"/>
    <property type="evidence" value="ECO:0007669"/>
    <property type="project" value="UniProtKB-EC"/>
</dbReference>
<dbReference type="CDD" id="cd00613">
    <property type="entry name" value="GDC-P"/>
    <property type="match status" value="1"/>
</dbReference>
<feature type="non-terminal residue" evidence="12">
    <location>
        <position position="1"/>
    </location>
</feature>
<evidence type="ECO:0000256" key="5">
    <source>
        <dbReference type="ARBA" id="ARBA00012134"/>
    </source>
</evidence>
<comment type="similarity">
    <text evidence="3">Belongs to the GcvP family.</text>
</comment>
<evidence type="ECO:0000313" key="13">
    <source>
        <dbReference type="Proteomes" id="UP000184452"/>
    </source>
</evidence>
<accession>A0A1M6SB60</accession>
<dbReference type="GO" id="GO:0019464">
    <property type="term" value="P:glycine decarboxylation via glycine cleavage system"/>
    <property type="evidence" value="ECO:0007669"/>
    <property type="project" value="TreeGrafter"/>
</dbReference>
<keyword evidence="13" id="KW-1185">Reference proteome</keyword>
<dbReference type="FunFam" id="3.90.1150.10:FF:000007">
    <property type="entry name" value="Glycine dehydrogenase (decarboxylating), mitochondrial"/>
    <property type="match status" value="1"/>
</dbReference>
<feature type="modified residue" description="N6-(pyridoxal phosphate)lysine" evidence="9">
    <location>
        <position position="409"/>
    </location>
</feature>
<evidence type="ECO:0000256" key="9">
    <source>
        <dbReference type="PIRSR" id="PIRSR603437-50"/>
    </source>
</evidence>
<dbReference type="GO" id="GO:0005960">
    <property type="term" value="C:glycine cleavage complex"/>
    <property type="evidence" value="ECO:0007669"/>
    <property type="project" value="TreeGrafter"/>
</dbReference>
<evidence type="ECO:0000256" key="4">
    <source>
        <dbReference type="ARBA" id="ARBA00011690"/>
    </source>
</evidence>
<evidence type="ECO:0000256" key="8">
    <source>
        <dbReference type="ARBA" id="ARBA00049026"/>
    </source>
</evidence>
<evidence type="ECO:0000256" key="6">
    <source>
        <dbReference type="ARBA" id="ARBA00022898"/>
    </source>
</evidence>
<protein>
    <recommendedName>
        <fullName evidence="5">glycine dehydrogenase (aminomethyl-transferring)</fullName>
        <ecNumber evidence="5">1.4.4.2</ecNumber>
    </recommendedName>
</protein>
<dbReference type="InterPro" id="IPR015424">
    <property type="entry name" value="PyrdxlP-dep_Trfase"/>
</dbReference>
<proteinExistence type="inferred from homology"/>
<dbReference type="InterPro" id="IPR003437">
    <property type="entry name" value="GcvP"/>
</dbReference>
<dbReference type="SUPFAM" id="SSF53383">
    <property type="entry name" value="PLP-dependent transferases"/>
    <property type="match status" value="2"/>
</dbReference>
<evidence type="ECO:0000259" key="10">
    <source>
        <dbReference type="Pfam" id="PF02347"/>
    </source>
</evidence>
<dbReference type="InterPro" id="IPR015421">
    <property type="entry name" value="PyrdxlP-dep_Trfase_major"/>
</dbReference>
<dbReference type="Gene3D" id="3.40.640.10">
    <property type="entry name" value="Type I PLP-dependent aspartate aminotransferase-like (Major domain)"/>
    <property type="match status" value="2"/>
</dbReference>
<dbReference type="EMBL" id="FQZK01000019">
    <property type="protein sequence ID" value="SHK41778.1"/>
    <property type="molecule type" value="Genomic_DNA"/>
</dbReference>
<comment type="subunit">
    <text evidence="4">The glycine cleavage system is composed of four proteins: P, T, L and H.</text>
</comment>
<keyword evidence="7" id="KW-0560">Oxidoreductase</keyword>
<evidence type="ECO:0000256" key="1">
    <source>
        <dbReference type="ARBA" id="ARBA00001933"/>
    </source>
</evidence>
<dbReference type="FunFam" id="3.40.640.10:FF:000007">
    <property type="entry name" value="glycine dehydrogenase (Decarboxylating), mitochondrial"/>
    <property type="match status" value="1"/>
</dbReference>
<evidence type="ECO:0000256" key="7">
    <source>
        <dbReference type="ARBA" id="ARBA00023002"/>
    </source>
</evidence>
<evidence type="ECO:0000259" key="11">
    <source>
        <dbReference type="Pfam" id="PF21478"/>
    </source>
</evidence>
<dbReference type="GO" id="GO:0030170">
    <property type="term" value="F:pyridoxal phosphate binding"/>
    <property type="evidence" value="ECO:0007669"/>
    <property type="project" value="TreeGrafter"/>
</dbReference>
<evidence type="ECO:0000256" key="3">
    <source>
        <dbReference type="ARBA" id="ARBA00010756"/>
    </source>
</evidence>
<name>A0A1M6SB60_9ACTN</name>
<dbReference type="GO" id="GO:0016594">
    <property type="term" value="F:glycine binding"/>
    <property type="evidence" value="ECO:0007669"/>
    <property type="project" value="TreeGrafter"/>
</dbReference>
<dbReference type="InterPro" id="IPR049316">
    <property type="entry name" value="GDC-P_C"/>
</dbReference>
<feature type="domain" description="Glycine cleavage system P-protein N-terminal" evidence="10">
    <location>
        <begin position="326"/>
        <end position="436"/>
    </location>
</feature>
<dbReference type="EC" id="1.4.4.2" evidence="5"/>